<keyword evidence="2" id="KW-1185">Reference proteome</keyword>
<dbReference type="RefSeq" id="WP_037298099.1">
    <property type="nucleotide sequence ID" value="NZ_ATAX01000017.1"/>
</dbReference>
<dbReference type="InterPro" id="IPR022595">
    <property type="entry name" value="Enc34_ssDNA-bd"/>
</dbReference>
<dbReference type="SUPFAM" id="SSF50249">
    <property type="entry name" value="Nucleic acid-binding proteins"/>
    <property type="match status" value="1"/>
</dbReference>
<evidence type="ECO:0008006" key="3">
    <source>
        <dbReference type="Google" id="ProtNLM"/>
    </source>
</evidence>
<dbReference type="AlphaFoldDB" id="W7V0A6"/>
<accession>W7V0A6</accession>
<dbReference type="Pfam" id="PF10991">
    <property type="entry name" value="Enc34_ssDNA-bd"/>
    <property type="match status" value="1"/>
</dbReference>
<dbReference type="EMBL" id="ATAX01000017">
    <property type="protein sequence ID" value="EWM54152.1"/>
    <property type="molecule type" value="Genomic_DNA"/>
</dbReference>
<dbReference type="eggNOG" id="ENOG502Z8YX">
    <property type="taxonomic scope" value="Bacteria"/>
</dbReference>
<protein>
    <recommendedName>
        <fullName evidence="3">DUF2815 family protein</fullName>
    </recommendedName>
</protein>
<dbReference type="Proteomes" id="UP000019365">
    <property type="component" value="Unassembled WGS sequence"/>
</dbReference>
<organism evidence="1 2">
    <name type="scientific">Ruminococcus flavefaciens 007c</name>
    <dbReference type="NCBI Taxonomy" id="1341157"/>
    <lineage>
        <taxon>Bacteria</taxon>
        <taxon>Bacillati</taxon>
        <taxon>Bacillota</taxon>
        <taxon>Clostridia</taxon>
        <taxon>Eubacteriales</taxon>
        <taxon>Oscillospiraceae</taxon>
        <taxon>Ruminococcus</taxon>
    </lineage>
</organism>
<reference evidence="1 2" key="1">
    <citation type="journal article" date="2014" name="PLoS ONE">
        <title>Rumen cellulosomics: divergent fiber-degrading strategies revealed by comparative genome-wide analysis of six ruminococcal strains.</title>
        <authorList>
            <person name="Dassa B."/>
            <person name="Borovok I."/>
            <person name="Ruimy-Israeli V."/>
            <person name="Lamed R."/>
            <person name="Flint H.J."/>
            <person name="Duncan S.H."/>
            <person name="Henrissat B."/>
            <person name="Coutinho P."/>
            <person name="Morrison M."/>
            <person name="Mosoni P."/>
            <person name="Yeoman C.J."/>
            <person name="White B.A."/>
            <person name="Bayer E.A."/>
        </authorList>
    </citation>
    <scope>NUCLEOTIDE SEQUENCE [LARGE SCALE GENOMIC DNA]</scope>
    <source>
        <strain evidence="1 2">007c</strain>
    </source>
</reference>
<gene>
    <name evidence="1" type="ORF">RF007C_02810</name>
</gene>
<sequence length="193" mass="21040">MANNNTAPATKVIVPCRISFANIWEPKSINGSDEKYSVSLLIPKDDKATLAKIKKAIEAAKEAAKEKKWSGKIPANLKLPMHDGDIDRPDDENYAGHFFFNATSKDAPQIVDRHVQPILDPMECGSGDYCNVSVNFYGFAASGNKGIAAGLQNIQLVRHGERLAGRPTAASDFVEVEGDDADELDDDDMDFLN</sequence>
<dbReference type="InterPro" id="IPR012340">
    <property type="entry name" value="NA-bd_OB-fold"/>
</dbReference>
<evidence type="ECO:0000313" key="2">
    <source>
        <dbReference type="Proteomes" id="UP000019365"/>
    </source>
</evidence>
<dbReference type="OrthoDB" id="9786575at2"/>
<proteinExistence type="predicted"/>
<evidence type="ECO:0000313" key="1">
    <source>
        <dbReference type="EMBL" id="EWM54152.1"/>
    </source>
</evidence>
<comment type="caution">
    <text evidence="1">The sequence shown here is derived from an EMBL/GenBank/DDBJ whole genome shotgun (WGS) entry which is preliminary data.</text>
</comment>
<dbReference type="PATRIC" id="fig|1341157.4.peg.1198"/>
<name>W7V0A6_RUMFL</name>
<dbReference type="Gene3D" id="2.40.50.140">
    <property type="entry name" value="Nucleic acid-binding proteins"/>
    <property type="match status" value="1"/>
</dbReference>